<dbReference type="Pfam" id="PF00069">
    <property type="entry name" value="Pkinase"/>
    <property type="match status" value="1"/>
</dbReference>
<dbReference type="GO" id="GO:0004672">
    <property type="term" value="F:protein kinase activity"/>
    <property type="evidence" value="ECO:0007669"/>
    <property type="project" value="InterPro"/>
</dbReference>
<evidence type="ECO:0000313" key="4">
    <source>
        <dbReference type="EMBL" id="KZV24294.1"/>
    </source>
</evidence>
<feature type="domain" description="Protein kinase" evidence="3">
    <location>
        <begin position="265"/>
        <end position="564"/>
    </location>
</feature>
<evidence type="ECO:0000259" key="3">
    <source>
        <dbReference type="PROSITE" id="PS50011"/>
    </source>
</evidence>
<dbReference type="SMART" id="SM00220">
    <property type="entry name" value="S_TKc"/>
    <property type="match status" value="1"/>
</dbReference>
<name>A0A2Z7AQX6_9LAMI</name>
<accession>A0A2Z7AQX6</accession>
<dbReference type="EMBL" id="KV012839">
    <property type="protein sequence ID" value="KZV24294.1"/>
    <property type="molecule type" value="Genomic_DNA"/>
</dbReference>
<dbReference type="PANTHER" id="PTHR48006">
    <property type="entry name" value="LEUCINE-RICH REPEAT-CONTAINING PROTEIN DDB_G0281931-RELATED"/>
    <property type="match status" value="1"/>
</dbReference>
<dbReference type="Gene3D" id="3.30.200.20">
    <property type="entry name" value="Phosphorylase Kinase, domain 1"/>
    <property type="match status" value="1"/>
</dbReference>
<dbReference type="FunFam" id="1.10.510.10:FF:000530">
    <property type="entry name" value="probable receptor-like protein kinase At5g59700"/>
    <property type="match status" value="1"/>
</dbReference>
<evidence type="ECO:0000256" key="2">
    <source>
        <dbReference type="SAM" id="Phobius"/>
    </source>
</evidence>
<sequence>MHAVCGLNFSSFPYKPIGGCTEVEEKLEDWNGLFPKSTCCQNALLVFLHALALEAVNSPTGDIFISKDSWNNCSGPFTLQPNMSAHNCGYDQFYRGSGQCSMLQLSNITTKVTEKCSLFSSSPFDYACGDCTSAVSGETDLLLDYLKVDKSDGNEKATCLVAVLSSVIANRMNGSSETGDFNRCLTALVEPEQVNYIRLNYHLAVALLAIILAMVGLSIIIILKRYVIRNRKKETKHIKDNGITPSCSALYRFSKMEIDNAINFFPEKKYLGRGSAGQVYKGMIPSGQPVAIKQLYQTNTSDSFVREIEGLSRVRHANLVCLFGCCFEDGKQYLVYEYCSKGNLAENLLRKDSVLTWELRVKILRDCAFALKYLHHHVDGCIVHRDIKLTNILLTQKMEPKLSDFGLARLIGVEESKVYTDVRGTIGYMDPEYMSNAKLTCASDIYSFGIVMLQLLSGQRVIELDLNARDQLIRKAKDVSMLRRPLTDFQDPHMCGDIVTTDFESILQIAVLCVASSGSGRPTIGVVCDELDKAYKNTMVEMAARRDKNLLEATPSKSPEVMQV</sequence>
<dbReference type="GO" id="GO:0016020">
    <property type="term" value="C:membrane"/>
    <property type="evidence" value="ECO:0007669"/>
    <property type="project" value="UniProtKB-SubCell"/>
</dbReference>
<keyword evidence="5" id="KW-1185">Reference proteome</keyword>
<keyword evidence="4" id="KW-0675">Receptor</keyword>
<keyword evidence="2" id="KW-0472">Membrane</keyword>
<keyword evidence="4" id="KW-0808">Transferase</keyword>
<proteinExistence type="predicted"/>
<dbReference type="Gene3D" id="1.10.510.10">
    <property type="entry name" value="Transferase(Phosphotransferase) domain 1"/>
    <property type="match status" value="1"/>
</dbReference>
<dbReference type="AlphaFoldDB" id="A0A2Z7AQX6"/>
<feature type="transmembrane region" description="Helical" evidence="2">
    <location>
        <begin position="201"/>
        <end position="223"/>
    </location>
</feature>
<dbReference type="PROSITE" id="PS50011">
    <property type="entry name" value="PROTEIN_KINASE_DOM"/>
    <property type="match status" value="1"/>
</dbReference>
<reference evidence="4 5" key="1">
    <citation type="journal article" date="2015" name="Proc. Natl. Acad. Sci. U.S.A.">
        <title>The resurrection genome of Boea hygrometrica: A blueprint for survival of dehydration.</title>
        <authorList>
            <person name="Xiao L."/>
            <person name="Yang G."/>
            <person name="Zhang L."/>
            <person name="Yang X."/>
            <person name="Zhao S."/>
            <person name="Ji Z."/>
            <person name="Zhou Q."/>
            <person name="Hu M."/>
            <person name="Wang Y."/>
            <person name="Chen M."/>
            <person name="Xu Y."/>
            <person name="Jin H."/>
            <person name="Xiao X."/>
            <person name="Hu G."/>
            <person name="Bao F."/>
            <person name="Hu Y."/>
            <person name="Wan P."/>
            <person name="Li L."/>
            <person name="Deng X."/>
            <person name="Kuang T."/>
            <person name="Xiang C."/>
            <person name="Zhu J.K."/>
            <person name="Oliver M.J."/>
            <person name="He Y."/>
        </authorList>
    </citation>
    <scope>NUCLEOTIDE SEQUENCE [LARGE SCALE GENOMIC DNA]</scope>
    <source>
        <strain evidence="5">cv. XS01</strain>
    </source>
</reference>
<dbReference type="InterPro" id="IPR051824">
    <property type="entry name" value="LRR_Rcpt-Like_S/T_Kinase"/>
</dbReference>
<dbReference type="SUPFAM" id="SSF56112">
    <property type="entry name" value="Protein kinase-like (PK-like)"/>
    <property type="match status" value="1"/>
</dbReference>
<dbReference type="InterPro" id="IPR011009">
    <property type="entry name" value="Kinase-like_dom_sf"/>
</dbReference>
<dbReference type="Proteomes" id="UP000250235">
    <property type="component" value="Unassembled WGS sequence"/>
</dbReference>
<evidence type="ECO:0000313" key="5">
    <source>
        <dbReference type="Proteomes" id="UP000250235"/>
    </source>
</evidence>
<gene>
    <name evidence="4" type="ORF">F511_01776</name>
</gene>
<keyword evidence="4" id="KW-0418">Kinase</keyword>
<dbReference type="PANTHER" id="PTHR48006:SF92">
    <property type="entry name" value="LRR RECEPTOR-LIKE SERINE_THREONINE-PROTEIN KINASE GSO1"/>
    <property type="match status" value="1"/>
</dbReference>
<dbReference type="InterPro" id="IPR000719">
    <property type="entry name" value="Prot_kinase_dom"/>
</dbReference>
<evidence type="ECO:0000256" key="1">
    <source>
        <dbReference type="ARBA" id="ARBA00004479"/>
    </source>
</evidence>
<protein>
    <submittedName>
        <fullName evidence="4">Putative receptor-like protein kinase</fullName>
    </submittedName>
</protein>
<dbReference type="OrthoDB" id="4062651at2759"/>
<keyword evidence="2" id="KW-0812">Transmembrane</keyword>
<comment type="subcellular location">
    <subcellularLocation>
        <location evidence="1">Membrane</location>
        <topology evidence="1">Single-pass type I membrane protein</topology>
    </subcellularLocation>
</comment>
<keyword evidence="2" id="KW-1133">Transmembrane helix</keyword>
<organism evidence="4 5">
    <name type="scientific">Dorcoceras hygrometricum</name>
    <dbReference type="NCBI Taxonomy" id="472368"/>
    <lineage>
        <taxon>Eukaryota</taxon>
        <taxon>Viridiplantae</taxon>
        <taxon>Streptophyta</taxon>
        <taxon>Embryophyta</taxon>
        <taxon>Tracheophyta</taxon>
        <taxon>Spermatophyta</taxon>
        <taxon>Magnoliopsida</taxon>
        <taxon>eudicotyledons</taxon>
        <taxon>Gunneridae</taxon>
        <taxon>Pentapetalae</taxon>
        <taxon>asterids</taxon>
        <taxon>lamiids</taxon>
        <taxon>Lamiales</taxon>
        <taxon>Gesneriaceae</taxon>
        <taxon>Didymocarpoideae</taxon>
        <taxon>Trichosporeae</taxon>
        <taxon>Loxocarpinae</taxon>
        <taxon>Dorcoceras</taxon>
    </lineage>
</organism>
<dbReference type="InterPro" id="IPR008271">
    <property type="entry name" value="Ser/Thr_kinase_AS"/>
</dbReference>
<dbReference type="PROSITE" id="PS00108">
    <property type="entry name" value="PROTEIN_KINASE_ST"/>
    <property type="match status" value="1"/>
</dbReference>
<dbReference type="GO" id="GO:0005524">
    <property type="term" value="F:ATP binding"/>
    <property type="evidence" value="ECO:0007669"/>
    <property type="project" value="InterPro"/>
</dbReference>